<proteinExistence type="predicted"/>
<evidence type="ECO:0000313" key="1">
    <source>
        <dbReference type="EMBL" id="MCI63509.1"/>
    </source>
</evidence>
<dbReference type="Proteomes" id="UP000265520">
    <property type="component" value="Unassembled WGS sequence"/>
</dbReference>
<evidence type="ECO:0000313" key="2">
    <source>
        <dbReference type="Proteomes" id="UP000265520"/>
    </source>
</evidence>
<accession>A0A392TQN2</accession>
<protein>
    <submittedName>
        <fullName evidence="1">Uncharacterized protein</fullName>
    </submittedName>
</protein>
<reference evidence="1 2" key="1">
    <citation type="journal article" date="2018" name="Front. Plant Sci.">
        <title>Red Clover (Trifolium pratense) and Zigzag Clover (T. medium) - A Picture of Genomic Similarities and Differences.</title>
        <authorList>
            <person name="Dluhosova J."/>
            <person name="Istvanek J."/>
            <person name="Nedelnik J."/>
            <person name="Repkova J."/>
        </authorList>
    </citation>
    <scope>NUCLEOTIDE SEQUENCE [LARGE SCALE GENOMIC DNA]</scope>
    <source>
        <strain evidence="2">cv. 10/8</strain>
        <tissue evidence="1">Leaf</tissue>
    </source>
</reference>
<dbReference type="EMBL" id="LXQA010638465">
    <property type="protein sequence ID" value="MCI63509.1"/>
    <property type="molecule type" value="Genomic_DNA"/>
</dbReference>
<organism evidence="1 2">
    <name type="scientific">Trifolium medium</name>
    <dbReference type="NCBI Taxonomy" id="97028"/>
    <lineage>
        <taxon>Eukaryota</taxon>
        <taxon>Viridiplantae</taxon>
        <taxon>Streptophyta</taxon>
        <taxon>Embryophyta</taxon>
        <taxon>Tracheophyta</taxon>
        <taxon>Spermatophyta</taxon>
        <taxon>Magnoliopsida</taxon>
        <taxon>eudicotyledons</taxon>
        <taxon>Gunneridae</taxon>
        <taxon>Pentapetalae</taxon>
        <taxon>rosids</taxon>
        <taxon>fabids</taxon>
        <taxon>Fabales</taxon>
        <taxon>Fabaceae</taxon>
        <taxon>Papilionoideae</taxon>
        <taxon>50 kb inversion clade</taxon>
        <taxon>NPAAA clade</taxon>
        <taxon>Hologalegina</taxon>
        <taxon>IRL clade</taxon>
        <taxon>Trifolieae</taxon>
        <taxon>Trifolium</taxon>
    </lineage>
</organism>
<feature type="non-terminal residue" evidence="1">
    <location>
        <position position="1"/>
    </location>
</feature>
<dbReference type="AlphaFoldDB" id="A0A392TQN2"/>
<sequence length="79" mass="8972">RVAPASAEELGSFCHLRVAQERTARGASQLDHASRRLVQGRVAQMHQARRVPASVLGVRCADRVARRRENYIRKLHFQI</sequence>
<comment type="caution">
    <text evidence="1">The sequence shown here is derived from an EMBL/GenBank/DDBJ whole genome shotgun (WGS) entry which is preliminary data.</text>
</comment>
<name>A0A392TQN2_9FABA</name>
<keyword evidence="2" id="KW-1185">Reference proteome</keyword>